<evidence type="ECO:0000313" key="3">
    <source>
        <dbReference type="Proteomes" id="UP000293671"/>
    </source>
</evidence>
<dbReference type="EMBL" id="SHKP01000004">
    <property type="protein sequence ID" value="RZU02841.1"/>
    <property type="molecule type" value="Genomic_DNA"/>
</dbReference>
<evidence type="ECO:0000313" key="2">
    <source>
        <dbReference type="EMBL" id="RZU02841.1"/>
    </source>
</evidence>
<keyword evidence="1" id="KW-0812">Transmembrane</keyword>
<dbReference type="AlphaFoldDB" id="A0A4Q7W0W6"/>
<gene>
    <name evidence="2" type="ORF">EV670_0871</name>
</gene>
<dbReference type="RefSeq" id="WP_130430563.1">
    <property type="nucleotide sequence ID" value="NZ_SHKP01000004.1"/>
</dbReference>
<sequence>MPLLPRDHPERLTLAEEVHARPAEPLDVPSRASYVALVIEPEQRERELAHLAALCTAHGVEAPAAGLTQFSAALGPLRLKWERHGEFSGYTFVVPGLSPRPFSEPAAGFLPPGWLAALPGTTVYAAHAKLASTSSRAEAPDAASLAEHFGSNLVVGSEIGDGAGLVFTDFRIHGDGFGRFLILDRGFTARQAGRMLQRLFEIESYHMMALLALPVARGQSPCIQAIEASLAALTGAIAAEGGDDEALQQQLTRMAVEIESGLAASQFRFGACRAYAELVRTRIAELREQRLPGLQTIGEFMSRRFTPAVATVASVEQRMQALSERVAQTGSLLSTRVEIARERQNQALLASMNRRARLQLRLQQTVEGLSVAAIVYYCAGLVGYLAKALKAGGVAINPDLAVGLSIPILLVLILLALKRARRRHDEADNDY</sequence>
<dbReference type="OrthoDB" id="9767470at2"/>
<protein>
    <submittedName>
        <fullName evidence="2">Putative membrane-anchored protein</fullName>
    </submittedName>
</protein>
<dbReference type="Pfam" id="PF11902">
    <property type="entry name" value="DUF3422"/>
    <property type="match status" value="1"/>
</dbReference>
<name>A0A4Q7W0W6_9BURK</name>
<accession>A0A4Q7W0W6</accession>
<keyword evidence="1" id="KW-0472">Membrane</keyword>
<dbReference type="InterPro" id="IPR021830">
    <property type="entry name" value="DUF3422"/>
</dbReference>
<keyword evidence="3" id="KW-1185">Reference proteome</keyword>
<reference evidence="2 3" key="1">
    <citation type="submission" date="2019-02" db="EMBL/GenBank/DDBJ databases">
        <title>Genomic Encyclopedia of Type Strains, Phase IV (KMG-IV): sequencing the most valuable type-strain genomes for metagenomic binning, comparative biology and taxonomic classification.</title>
        <authorList>
            <person name="Goeker M."/>
        </authorList>
    </citation>
    <scope>NUCLEOTIDE SEQUENCE [LARGE SCALE GENOMIC DNA]</scope>
    <source>
        <strain evidence="2 3">DSM 19570</strain>
    </source>
</reference>
<dbReference type="Proteomes" id="UP000293671">
    <property type="component" value="Unassembled WGS sequence"/>
</dbReference>
<comment type="caution">
    <text evidence="2">The sequence shown here is derived from an EMBL/GenBank/DDBJ whole genome shotgun (WGS) entry which is preliminary data.</text>
</comment>
<feature type="transmembrane region" description="Helical" evidence="1">
    <location>
        <begin position="398"/>
        <end position="417"/>
    </location>
</feature>
<proteinExistence type="predicted"/>
<keyword evidence="1" id="KW-1133">Transmembrane helix</keyword>
<evidence type="ECO:0000256" key="1">
    <source>
        <dbReference type="SAM" id="Phobius"/>
    </source>
</evidence>
<organism evidence="2 3">
    <name type="scientific">Rivibacter subsaxonicus</name>
    <dbReference type="NCBI Taxonomy" id="457575"/>
    <lineage>
        <taxon>Bacteria</taxon>
        <taxon>Pseudomonadati</taxon>
        <taxon>Pseudomonadota</taxon>
        <taxon>Betaproteobacteria</taxon>
        <taxon>Burkholderiales</taxon>
        <taxon>Rivibacter</taxon>
    </lineage>
</organism>